<protein>
    <submittedName>
        <fullName evidence="7">DODA-type extradiol aromatic ring-opening family dioxygenase</fullName>
        <ecNumber evidence="7">1.13.-.-</ecNumber>
    </submittedName>
</protein>
<dbReference type="PANTHER" id="PTHR30096">
    <property type="entry name" value="4,5-DOPA DIOXYGENASE EXTRADIOL-LIKE PROTEIN"/>
    <property type="match status" value="1"/>
</dbReference>
<evidence type="ECO:0000256" key="5">
    <source>
        <dbReference type="ARBA" id="ARBA00023002"/>
    </source>
</evidence>
<dbReference type="CDD" id="cd07363">
    <property type="entry name" value="45_DOPA_Dioxygenase"/>
    <property type="match status" value="1"/>
</dbReference>
<evidence type="ECO:0000256" key="3">
    <source>
        <dbReference type="ARBA" id="ARBA00022723"/>
    </source>
</evidence>
<reference evidence="8" key="1">
    <citation type="journal article" date="2019" name="Int. J. Syst. Evol. Microbiol.">
        <title>The Global Catalogue of Microorganisms (GCM) 10K type strain sequencing project: providing services to taxonomists for standard genome sequencing and annotation.</title>
        <authorList>
            <consortium name="The Broad Institute Genomics Platform"/>
            <consortium name="The Broad Institute Genome Sequencing Center for Infectious Disease"/>
            <person name="Wu L."/>
            <person name="Ma J."/>
        </authorList>
    </citation>
    <scope>NUCLEOTIDE SEQUENCE [LARGE SCALE GENOMIC DNA]</scope>
    <source>
        <strain evidence="8">CGMCC 1.12702</strain>
    </source>
</reference>
<dbReference type="GO" id="GO:0016787">
    <property type="term" value="F:hydrolase activity"/>
    <property type="evidence" value="ECO:0007669"/>
    <property type="project" value="UniProtKB-KW"/>
</dbReference>
<keyword evidence="7" id="KW-0223">Dioxygenase</keyword>
<dbReference type="SUPFAM" id="SSF53213">
    <property type="entry name" value="LigB-like"/>
    <property type="match status" value="1"/>
</dbReference>
<evidence type="ECO:0000256" key="1">
    <source>
        <dbReference type="ARBA" id="ARBA00001947"/>
    </source>
</evidence>
<dbReference type="Gene3D" id="3.40.830.10">
    <property type="entry name" value="LigB-like"/>
    <property type="match status" value="1"/>
</dbReference>
<dbReference type="PANTHER" id="PTHR30096:SF0">
    <property type="entry name" value="4,5-DOPA DIOXYGENASE EXTRADIOL-LIKE PROTEIN"/>
    <property type="match status" value="1"/>
</dbReference>
<comment type="caution">
    <text evidence="7">The sequence shown here is derived from an EMBL/GenBank/DDBJ whole genome shotgun (WGS) entry which is preliminary data.</text>
</comment>
<organism evidence="7 8">
    <name type="scientific">Sphingomonas arantia</name>
    <dbReference type="NCBI Taxonomy" id="1460676"/>
    <lineage>
        <taxon>Bacteria</taxon>
        <taxon>Pseudomonadati</taxon>
        <taxon>Pseudomonadota</taxon>
        <taxon>Alphaproteobacteria</taxon>
        <taxon>Sphingomonadales</taxon>
        <taxon>Sphingomonadaceae</taxon>
        <taxon>Sphingomonas</taxon>
    </lineage>
</organism>
<dbReference type="Pfam" id="PF02900">
    <property type="entry name" value="LigB"/>
    <property type="match status" value="1"/>
</dbReference>
<dbReference type="InterPro" id="IPR004183">
    <property type="entry name" value="Xdiol_dOase_suB"/>
</dbReference>
<gene>
    <name evidence="7" type="ORF">ACFSGX_17610</name>
</gene>
<name>A0ABW4U3E8_9SPHN</name>
<dbReference type="RefSeq" id="WP_380931610.1">
    <property type="nucleotide sequence ID" value="NZ_JBHUGS010000005.1"/>
</dbReference>
<sequence>MPDHPTPPLQPTLFIPHGGGPCFFMDWSVMGGPADTWDKMAAWLKSLASTLPERPKAIVVVSGHWEEREFTVASVPAPKMIYDYNGFPPHTYELQYPAPGSAAVAARIVELLTDAGIPARTDTTRGFDHGVFIPFLLAFPDADIPVVPLSIKTDLDPADHIAAGRALKALRAEGVLIVASGMSYHNMRAFRTPAATAPSAAFDGWLTSSLAQPDTDARLDALAHWSQGPAARNAHPREEHLLPLMIAAGAGDEDAGTRVFSDVVMEATVSAYRFG</sequence>
<proteinExistence type="inferred from homology"/>
<evidence type="ECO:0000313" key="7">
    <source>
        <dbReference type="EMBL" id="MFD1952599.1"/>
    </source>
</evidence>
<feature type="domain" description="Extradiol ring-cleavage dioxygenase class III enzyme subunit B" evidence="6">
    <location>
        <begin position="35"/>
        <end position="263"/>
    </location>
</feature>
<dbReference type="EC" id="1.13.-.-" evidence="7"/>
<keyword evidence="7" id="KW-0378">Hydrolase</keyword>
<evidence type="ECO:0000313" key="8">
    <source>
        <dbReference type="Proteomes" id="UP001597400"/>
    </source>
</evidence>
<dbReference type="GO" id="GO:0051213">
    <property type="term" value="F:dioxygenase activity"/>
    <property type="evidence" value="ECO:0007669"/>
    <property type="project" value="UniProtKB-KW"/>
</dbReference>
<keyword evidence="5 7" id="KW-0560">Oxidoreductase</keyword>
<evidence type="ECO:0000256" key="4">
    <source>
        <dbReference type="ARBA" id="ARBA00022833"/>
    </source>
</evidence>
<evidence type="ECO:0000259" key="6">
    <source>
        <dbReference type="Pfam" id="PF02900"/>
    </source>
</evidence>
<dbReference type="EMBL" id="JBHUGS010000005">
    <property type="protein sequence ID" value="MFD1952599.1"/>
    <property type="molecule type" value="Genomic_DNA"/>
</dbReference>
<accession>A0ABW4U3E8</accession>
<comment type="similarity">
    <text evidence="2">Belongs to the DODA-type extradiol aromatic ring-opening dioxygenase family.</text>
</comment>
<dbReference type="InterPro" id="IPR014436">
    <property type="entry name" value="Extradiol_dOase_DODA"/>
</dbReference>
<keyword evidence="4" id="KW-0862">Zinc</keyword>
<evidence type="ECO:0000256" key="2">
    <source>
        <dbReference type="ARBA" id="ARBA00007581"/>
    </source>
</evidence>
<dbReference type="Proteomes" id="UP001597400">
    <property type="component" value="Unassembled WGS sequence"/>
</dbReference>
<keyword evidence="3" id="KW-0479">Metal-binding</keyword>
<keyword evidence="8" id="KW-1185">Reference proteome</keyword>
<dbReference type="PIRSF" id="PIRSF006157">
    <property type="entry name" value="Doxgns_DODA"/>
    <property type="match status" value="1"/>
</dbReference>
<comment type="cofactor">
    <cofactor evidence="1">
        <name>Zn(2+)</name>
        <dbReference type="ChEBI" id="CHEBI:29105"/>
    </cofactor>
</comment>